<keyword evidence="1 4" id="KW-0378">Hydrolase</keyword>
<proteinExistence type="predicted"/>
<dbReference type="EMBL" id="CP022987">
    <property type="protein sequence ID" value="QAA92566.1"/>
    <property type="molecule type" value="Genomic_DNA"/>
</dbReference>
<dbReference type="Gene3D" id="3.40.1090.10">
    <property type="entry name" value="Cytosolic phospholipase A2 catalytic domain"/>
    <property type="match status" value="1"/>
</dbReference>
<dbReference type="PROSITE" id="PS51635">
    <property type="entry name" value="PNPLA"/>
    <property type="match status" value="1"/>
</dbReference>
<protein>
    <submittedName>
        <fullName evidence="6">Patatin</fullName>
    </submittedName>
</protein>
<dbReference type="PANTHER" id="PTHR14226:SF57">
    <property type="entry name" value="BLR7027 PROTEIN"/>
    <property type="match status" value="1"/>
</dbReference>
<comment type="caution">
    <text evidence="4">Lacks conserved residue(s) required for the propagation of feature annotation.</text>
</comment>
<name>A0A410G8G7_9BURK</name>
<reference evidence="6 7" key="1">
    <citation type="submission" date="2017-08" db="EMBL/GenBank/DDBJ databases">
        <authorList>
            <person name="Park S.-J."/>
            <person name="Kim H."/>
        </authorList>
    </citation>
    <scope>NUCLEOTIDE SEQUENCE [LARGE SCALE GENOMIC DNA]</scope>
    <source>
        <strain evidence="7">ye3</strain>
    </source>
</reference>
<keyword evidence="2 4" id="KW-0442">Lipid degradation</keyword>
<dbReference type="OrthoDB" id="9798773at2"/>
<dbReference type="KEGG" id="pus:CKA81_00945"/>
<dbReference type="PANTHER" id="PTHR14226">
    <property type="entry name" value="NEUROPATHY TARGET ESTERASE/SWISS CHEESE D.MELANOGASTER"/>
    <property type="match status" value="1"/>
</dbReference>
<evidence type="ECO:0000256" key="3">
    <source>
        <dbReference type="ARBA" id="ARBA00023098"/>
    </source>
</evidence>
<dbReference type="RefSeq" id="WP_128353618.1">
    <property type="nucleotide sequence ID" value="NZ_CP022987.1"/>
</dbReference>
<dbReference type="GO" id="GO:0016787">
    <property type="term" value="F:hydrolase activity"/>
    <property type="evidence" value="ECO:0007669"/>
    <property type="project" value="UniProtKB-UniRule"/>
</dbReference>
<gene>
    <name evidence="6" type="ORF">CKA81_00945</name>
</gene>
<evidence type="ECO:0000313" key="7">
    <source>
        <dbReference type="Proteomes" id="UP000283474"/>
    </source>
</evidence>
<dbReference type="SUPFAM" id="SSF52151">
    <property type="entry name" value="FabD/lysophospholipase-like"/>
    <property type="match status" value="1"/>
</dbReference>
<dbReference type="InterPro" id="IPR002641">
    <property type="entry name" value="PNPLA_dom"/>
</dbReference>
<evidence type="ECO:0000256" key="2">
    <source>
        <dbReference type="ARBA" id="ARBA00022963"/>
    </source>
</evidence>
<evidence type="ECO:0000259" key="5">
    <source>
        <dbReference type="PROSITE" id="PS51635"/>
    </source>
</evidence>
<evidence type="ECO:0000256" key="1">
    <source>
        <dbReference type="ARBA" id="ARBA00022801"/>
    </source>
</evidence>
<dbReference type="GO" id="GO:0016042">
    <property type="term" value="P:lipid catabolic process"/>
    <property type="evidence" value="ECO:0007669"/>
    <property type="project" value="UniProtKB-UniRule"/>
</dbReference>
<dbReference type="AlphaFoldDB" id="A0A410G8G7"/>
<dbReference type="InterPro" id="IPR016035">
    <property type="entry name" value="Acyl_Trfase/lysoPLipase"/>
</dbReference>
<accession>A0A410G8G7</accession>
<evidence type="ECO:0000256" key="4">
    <source>
        <dbReference type="PROSITE-ProRule" id="PRU01161"/>
    </source>
</evidence>
<organism evidence="6 7">
    <name type="scientific">Pollutimonas thiosulfatoxidans</name>
    <dbReference type="NCBI Taxonomy" id="2028345"/>
    <lineage>
        <taxon>Bacteria</taxon>
        <taxon>Pseudomonadati</taxon>
        <taxon>Pseudomonadota</taxon>
        <taxon>Betaproteobacteria</taxon>
        <taxon>Burkholderiales</taxon>
        <taxon>Alcaligenaceae</taxon>
        <taxon>Pollutimonas</taxon>
    </lineage>
</organism>
<feature type="short sequence motif" description="GXSXG" evidence="4">
    <location>
        <begin position="59"/>
        <end position="63"/>
    </location>
</feature>
<feature type="active site" description="Proton acceptor" evidence="4">
    <location>
        <position position="231"/>
    </location>
</feature>
<dbReference type="Proteomes" id="UP000283474">
    <property type="component" value="Chromosome"/>
</dbReference>
<feature type="active site" description="Nucleophile" evidence="4">
    <location>
        <position position="61"/>
    </location>
</feature>
<feature type="domain" description="PNPLA" evidence="5">
    <location>
        <begin position="19"/>
        <end position="244"/>
    </location>
</feature>
<keyword evidence="7" id="KW-1185">Reference proteome</keyword>
<keyword evidence="3 4" id="KW-0443">Lipid metabolism</keyword>
<dbReference type="Pfam" id="PF01734">
    <property type="entry name" value="Patatin"/>
    <property type="match status" value="1"/>
</dbReference>
<sequence>MPTRRALSDAAVRDNAVGLILTGGGARAAYQVGVLAGIMEILDPHRSPDFSNPFDIICGTSAGAINAGTLACHAHNPHRAMDRLEQLWSNLHTGMIYHADGPRLLRTGLRWFGMLTTGWLFPGLRERQPRSFLDNAPLGELLKATLDFDSLRHNLADGLLHALAITATAYTTGEHLTFYQSHATIKPWQRSLREAVPCNIGIDHLLASSAIPFIFPAQAMLVQGQTLWCGDGSMRQLAPMSPAIHLGAEKIVVIGTGYKDDTHPEYRKIDPPYPSLAQIGGHALSNIFLDSLSMDVERMQRINDLLAQVPANGLQSQSLRPVSTFVVTPSRSLDEMALAHIEEMPRAARTLFRVLGVSSTSRLAAGGDGALISYLLFESGYTRELVRLGRADSMNRVEEVKAFFKEAPE</sequence>
<evidence type="ECO:0000313" key="6">
    <source>
        <dbReference type="EMBL" id="QAA92566.1"/>
    </source>
</evidence>
<dbReference type="InterPro" id="IPR050301">
    <property type="entry name" value="NTE"/>
</dbReference>